<keyword evidence="2" id="KW-0964">Secreted</keyword>
<dbReference type="PANTHER" id="PTHR15427">
    <property type="entry name" value="EMILIN ELASTIN MICROFIBRIL INTERFACE-LOCATED PROTEIN ELASTIN MICROFIBRIL INTERFACER"/>
    <property type="match status" value="1"/>
</dbReference>
<accession>A0A6P7I110</accession>
<protein>
    <submittedName>
        <fullName evidence="8">Complement C1q-like protein 2</fullName>
    </submittedName>
</protein>
<name>A0A6P7I110_9TELE</name>
<dbReference type="PANTHER" id="PTHR15427:SF33">
    <property type="entry name" value="COLLAGEN IV NC1 DOMAIN-CONTAINING PROTEIN"/>
    <property type="match status" value="1"/>
</dbReference>
<dbReference type="GO" id="GO:0005581">
    <property type="term" value="C:collagen trimer"/>
    <property type="evidence" value="ECO:0007669"/>
    <property type="project" value="UniProtKB-KW"/>
</dbReference>
<organism evidence="7 8">
    <name type="scientific">Parambassis ranga</name>
    <name type="common">Indian glassy fish</name>
    <dbReference type="NCBI Taxonomy" id="210632"/>
    <lineage>
        <taxon>Eukaryota</taxon>
        <taxon>Metazoa</taxon>
        <taxon>Chordata</taxon>
        <taxon>Craniata</taxon>
        <taxon>Vertebrata</taxon>
        <taxon>Euteleostomi</taxon>
        <taxon>Actinopterygii</taxon>
        <taxon>Neopterygii</taxon>
        <taxon>Teleostei</taxon>
        <taxon>Neoteleostei</taxon>
        <taxon>Acanthomorphata</taxon>
        <taxon>Ovalentaria</taxon>
        <taxon>Ambassidae</taxon>
        <taxon>Parambassis</taxon>
    </lineage>
</organism>
<dbReference type="PRINTS" id="PR00007">
    <property type="entry name" value="COMPLEMNTC1Q"/>
</dbReference>
<dbReference type="InterPro" id="IPR001073">
    <property type="entry name" value="C1q_dom"/>
</dbReference>
<feature type="chain" id="PRO_5027565491" evidence="5">
    <location>
        <begin position="19"/>
        <end position="241"/>
    </location>
</feature>
<dbReference type="InterPro" id="IPR050392">
    <property type="entry name" value="Collagen/C1q_domain"/>
</dbReference>
<evidence type="ECO:0000313" key="7">
    <source>
        <dbReference type="Proteomes" id="UP000515145"/>
    </source>
</evidence>
<comment type="subcellular location">
    <subcellularLocation>
        <location evidence="1">Secreted</location>
        <location evidence="1">Extracellular space</location>
        <location evidence="1">Extracellular matrix</location>
    </subcellularLocation>
</comment>
<reference evidence="8" key="1">
    <citation type="submission" date="2025-08" db="UniProtKB">
        <authorList>
            <consortium name="RefSeq"/>
        </authorList>
    </citation>
    <scope>IDENTIFICATION</scope>
</reference>
<dbReference type="InterPro" id="IPR008983">
    <property type="entry name" value="Tumour_necrosis_fac-like_dom"/>
</dbReference>
<proteinExistence type="predicted"/>
<feature type="signal peptide" evidence="5">
    <location>
        <begin position="1"/>
        <end position="18"/>
    </location>
</feature>
<evidence type="ECO:0000256" key="4">
    <source>
        <dbReference type="SAM" id="Coils"/>
    </source>
</evidence>
<dbReference type="SMART" id="SM00110">
    <property type="entry name" value="C1Q"/>
    <property type="match status" value="1"/>
</dbReference>
<dbReference type="InParanoid" id="A0A6P7I110"/>
<dbReference type="Proteomes" id="UP000515145">
    <property type="component" value="Chromosome 2"/>
</dbReference>
<dbReference type="GeneID" id="114432587"/>
<dbReference type="SUPFAM" id="SSF49842">
    <property type="entry name" value="TNF-like"/>
    <property type="match status" value="1"/>
</dbReference>
<evidence type="ECO:0000256" key="3">
    <source>
        <dbReference type="ARBA" id="ARBA00022530"/>
    </source>
</evidence>
<keyword evidence="7" id="KW-1185">Reference proteome</keyword>
<dbReference type="OrthoDB" id="10070467at2759"/>
<evidence type="ECO:0000256" key="1">
    <source>
        <dbReference type="ARBA" id="ARBA00004498"/>
    </source>
</evidence>
<feature type="coiled-coil region" evidence="4">
    <location>
        <begin position="64"/>
        <end position="105"/>
    </location>
</feature>
<evidence type="ECO:0000313" key="8">
    <source>
        <dbReference type="RefSeq" id="XP_028256487.1"/>
    </source>
</evidence>
<dbReference type="PROSITE" id="PS50871">
    <property type="entry name" value="C1Q"/>
    <property type="match status" value="1"/>
</dbReference>
<dbReference type="Gene3D" id="2.60.120.40">
    <property type="match status" value="1"/>
</dbReference>
<dbReference type="RefSeq" id="XP_028256487.1">
    <property type="nucleotide sequence ID" value="XM_028400686.1"/>
</dbReference>
<evidence type="ECO:0000256" key="2">
    <source>
        <dbReference type="ARBA" id="ARBA00022525"/>
    </source>
</evidence>
<dbReference type="AlphaFoldDB" id="A0A6P7I110"/>
<evidence type="ECO:0000259" key="6">
    <source>
        <dbReference type="PROSITE" id="PS50871"/>
    </source>
</evidence>
<sequence length="241" mass="26255">MKHLVLLLLLVSSSLCNGNTTCLGTSTTMAVCQLDTCALLSEVAAMREKLSATSQTQSTVQQNLSAMMQKMATMEANLQSYKSQVEELSKKNQALEVQLNALAGKSTPKIAFAVALGASLGPVSQDTTVKYPKIFSNINSNYNSATGIFTAPIRGVYYFTYTMYNNNYGQANSILALMKNNELIVATWDTVGNDFHDSATNGAVLQLEPGDAVYVRLSANRQIYDDANCYNTFRGFLLFTL</sequence>
<keyword evidence="5" id="KW-0732">Signal</keyword>
<dbReference type="Pfam" id="PF00386">
    <property type="entry name" value="C1q"/>
    <property type="match status" value="1"/>
</dbReference>
<gene>
    <name evidence="8" type="primary">LOC114432587</name>
</gene>
<keyword evidence="3" id="KW-0272">Extracellular matrix</keyword>
<feature type="domain" description="C1q" evidence="6">
    <location>
        <begin position="105"/>
        <end position="241"/>
    </location>
</feature>
<keyword evidence="4" id="KW-0175">Coiled coil</keyword>
<evidence type="ECO:0000256" key="5">
    <source>
        <dbReference type="SAM" id="SignalP"/>
    </source>
</evidence>